<reference evidence="2" key="2">
    <citation type="submission" date="2015-07" db="EMBL/GenBank/DDBJ databases">
        <authorList>
            <person name="Noorani M."/>
        </authorList>
    </citation>
    <scope>NUCLEOTIDE SEQUENCE</scope>
    <source>
        <strain evidence="2">Yugu1</strain>
    </source>
</reference>
<proteinExistence type="predicted"/>
<sequence length="72" mass="8295">MELRTGFFCPVLCHLLPALLMWKWHHDKDIMRRGGSRLCYMFLIENGSGRPSFGCTCSTASCCWDCWINYGA</sequence>
<name>A0A368RCJ6_SETIT</name>
<dbReference type="AlphaFoldDB" id="A0A368RCJ6"/>
<dbReference type="EMBL" id="CM003532">
    <property type="protein sequence ID" value="RCV27863.1"/>
    <property type="molecule type" value="Genomic_DNA"/>
</dbReference>
<feature type="chain" id="PRO_5016687990" evidence="1">
    <location>
        <begin position="22"/>
        <end position="72"/>
    </location>
</feature>
<keyword evidence="1" id="KW-0732">Signal</keyword>
<evidence type="ECO:0000313" key="2">
    <source>
        <dbReference type="EMBL" id="RCV27863.1"/>
    </source>
</evidence>
<feature type="signal peptide" evidence="1">
    <location>
        <begin position="1"/>
        <end position="21"/>
    </location>
</feature>
<accession>A0A368RCJ6</accession>
<gene>
    <name evidence="2" type="ORF">SETIT_5G359100v2</name>
</gene>
<organism evidence="2">
    <name type="scientific">Setaria italica</name>
    <name type="common">Foxtail millet</name>
    <name type="synonym">Panicum italicum</name>
    <dbReference type="NCBI Taxonomy" id="4555"/>
    <lineage>
        <taxon>Eukaryota</taxon>
        <taxon>Viridiplantae</taxon>
        <taxon>Streptophyta</taxon>
        <taxon>Embryophyta</taxon>
        <taxon>Tracheophyta</taxon>
        <taxon>Spermatophyta</taxon>
        <taxon>Magnoliopsida</taxon>
        <taxon>Liliopsida</taxon>
        <taxon>Poales</taxon>
        <taxon>Poaceae</taxon>
        <taxon>PACMAD clade</taxon>
        <taxon>Panicoideae</taxon>
        <taxon>Panicodae</taxon>
        <taxon>Paniceae</taxon>
        <taxon>Cenchrinae</taxon>
        <taxon>Setaria</taxon>
    </lineage>
</organism>
<evidence type="ECO:0000256" key="1">
    <source>
        <dbReference type="SAM" id="SignalP"/>
    </source>
</evidence>
<protein>
    <submittedName>
        <fullName evidence="2">Uncharacterized protein</fullName>
    </submittedName>
</protein>
<reference evidence="2" key="1">
    <citation type="journal article" date="2012" name="Nat. Biotechnol.">
        <title>Reference genome sequence of the model plant Setaria.</title>
        <authorList>
            <person name="Bennetzen J.L."/>
            <person name="Schmutz J."/>
            <person name="Wang H."/>
            <person name="Percifield R."/>
            <person name="Hawkins J."/>
            <person name="Pontaroli A.C."/>
            <person name="Estep M."/>
            <person name="Feng L."/>
            <person name="Vaughn J.N."/>
            <person name="Grimwood J."/>
            <person name="Jenkins J."/>
            <person name="Barry K."/>
            <person name="Lindquist E."/>
            <person name="Hellsten U."/>
            <person name="Deshpande S."/>
            <person name="Wang X."/>
            <person name="Wu X."/>
            <person name="Mitros T."/>
            <person name="Triplett J."/>
            <person name="Yang X."/>
            <person name="Ye C.Y."/>
            <person name="Mauro-Herrera M."/>
            <person name="Wang L."/>
            <person name="Li P."/>
            <person name="Sharma M."/>
            <person name="Sharma R."/>
            <person name="Ronald P.C."/>
            <person name="Panaud O."/>
            <person name="Kellogg E.A."/>
            <person name="Brutnell T.P."/>
            <person name="Doust A.N."/>
            <person name="Tuskan G.A."/>
            <person name="Rokhsar D."/>
            <person name="Devos K.M."/>
        </authorList>
    </citation>
    <scope>NUCLEOTIDE SEQUENCE [LARGE SCALE GENOMIC DNA]</scope>
    <source>
        <strain evidence="2">Yugu1</strain>
    </source>
</reference>